<dbReference type="Proteomes" id="UP000029221">
    <property type="component" value="Unassembled WGS sequence"/>
</dbReference>
<evidence type="ECO:0000313" key="2">
    <source>
        <dbReference type="Proteomes" id="UP000029221"/>
    </source>
</evidence>
<dbReference type="EMBL" id="BBML01000005">
    <property type="protein sequence ID" value="GAK97389.1"/>
    <property type="molecule type" value="Genomic_DNA"/>
</dbReference>
<dbReference type="RefSeq" id="WP_042278998.1">
    <property type="nucleotide sequence ID" value="NZ_BBML01000005.1"/>
</dbReference>
<accession>A0A090Q2S4</accession>
<keyword evidence="2" id="KW-1185">Reference proteome</keyword>
<dbReference type="STRING" id="319236.BST91_02160"/>
<comment type="caution">
    <text evidence="1">The sequence shown here is derived from an EMBL/GenBank/DDBJ whole genome shotgun (WGS) entry which is preliminary data.</text>
</comment>
<reference evidence="1" key="1">
    <citation type="journal article" date="2014" name="Genome Announc.">
        <title>Draft Genome Sequences of Marine Flavobacterium Nonlabens Strains NR17, NR24, NR27, NR32, NR33, and Ara13.</title>
        <authorList>
            <person name="Nakanishi M."/>
            <person name="Meirelles P."/>
            <person name="Suzuki R."/>
            <person name="Takatani N."/>
            <person name="Mino S."/>
            <person name="Suda W."/>
            <person name="Oshima K."/>
            <person name="Hattori M."/>
            <person name="Ohkuma M."/>
            <person name="Hosokawa M."/>
            <person name="Miyashita K."/>
            <person name="Thompson F.L."/>
            <person name="Niwa A."/>
            <person name="Sawabe T."/>
            <person name="Sawabe T."/>
        </authorList>
    </citation>
    <scope>NUCLEOTIDE SEQUENCE [LARGE SCALE GENOMIC DNA]</scope>
    <source>
        <strain evidence="1">JCM 19294</strain>
    </source>
</reference>
<name>A0A090Q2S4_9FLAO</name>
<proteinExistence type="predicted"/>
<sequence length="312" mass="35126">MSNTYIEPRINRDFSGILTAFVDFLKAESKSLFSVFITYNFVLIILLFLTNYIVDAGISSIVAISTGNLDGYLLENAQQNNAVTLIGTLATYVLTALIYILNSSLAGSYMKLYEEQGGTPEKKLVFKRALGKMLGSFVILFLGAICVIPVAIVGVIMIFIPILGLFAFAGLIITYFTWIGLSVFCYAYTDEISMTDAMGRGWQLLFFKFWKAFFTSFVALVVLYILSILFQILPAMLIGFYSMNSNLDNIELQNDFFIEALSFLFYGLNSISGILVTFISMFIFGFIYLNLHESKYNVYLKTRVERLDELSV</sequence>
<gene>
    <name evidence="1" type="ORF">JCM19294_1435</name>
</gene>
<dbReference type="eggNOG" id="ENOG5032BV9">
    <property type="taxonomic scope" value="Bacteria"/>
</dbReference>
<organism evidence="1 2">
    <name type="scientific">Nonlabens tegetincola</name>
    <dbReference type="NCBI Taxonomy" id="323273"/>
    <lineage>
        <taxon>Bacteria</taxon>
        <taxon>Pseudomonadati</taxon>
        <taxon>Bacteroidota</taxon>
        <taxon>Flavobacteriia</taxon>
        <taxon>Flavobacteriales</taxon>
        <taxon>Flavobacteriaceae</taxon>
        <taxon>Nonlabens</taxon>
    </lineage>
</organism>
<protein>
    <submittedName>
        <fullName evidence="1">Uncharacterized protein</fullName>
    </submittedName>
</protein>
<dbReference type="AlphaFoldDB" id="A0A090Q2S4"/>
<evidence type="ECO:0000313" key="1">
    <source>
        <dbReference type="EMBL" id="GAK97389.1"/>
    </source>
</evidence>